<dbReference type="EMBL" id="JAUJYO010000012">
    <property type="protein sequence ID" value="KAK1302502.1"/>
    <property type="molecule type" value="Genomic_DNA"/>
</dbReference>
<sequence length="52" mass="5974">MNSTDNGDIRTRDRWSGATKVRSREATKVWNIGATATEHRRIFVLVIERVDS</sequence>
<reference evidence="1" key="1">
    <citation type="journal article" date="2023" name="Nat. Commun.">
        <title>Diploid and tetraploid genomes of Acorus and the evolution of monocots.</title>
        <authorList>
            <person name="Ma L."/>
            <person name="Liu K.W."/>
            <person name="Li Z."/>
            <person name="Hsiao Y.Y."/>
            <person name="Qi Y."/>
            <person name="Fu T."/>
            <person name="Tang G.D."/>
            <person name="Zhang D."/>
            <person name="Sun W.H."/>
            <person name="Liu D.K."/>
            <person name="Li Y."/>
            <person name="Chen G.Z."/>
            <person name="Liu X.D."/>
            <person name="Liao X.Y."/>
            <person name="Jiang Y.T."/>
            <person name="Yu X."/>
            <person name="Hao Y."/>
            <person name="Huang J."/>
            <person name="Zhao X.W."/>
            <person name="Ke S."/>
            <person name="Chen Y.Y."/>
            <person name="Wu W.L."/>
            <person name="Hsu J.L."/>
            <person name="Lin Y.F."/>
            <person name="Huang M.D."/>
            <person name="Li C.Y."/>
            <person name="Huang L."/>
            <person name="Wang Z.W."/>
            <person name="Zhao X."/>
            <person name="Zhong W.Y."/>
            <person name="Peng D.H."/>
            <person name="Ahmad S."/>
            <person name="Lan S."/>
            <person name="Zhang J.S."/>
            <person name="Tsai W.C."/>
            <person name="Van de Peer Y."/>
            <person name="Liu Z.J."/>
        </authorList>
    </citation>
    <scope>NUCLEOTIDE SEQUENCE</scope>
    <source>
        <strain evidence="1">CP</strain>
    </source>
</reference>
<keyword evidence="2" id="KW-1185">Reference proteome</keyword>
<name>A0AAV9DMR8_ACOCL</name>
<protein>
    <submittedName>
        <fullName evidence="1">Uncharacterized protein</fullName>
    </submittedName>
</protein>
<dbReference type="AlphaFoldDB" id="A0AAV9DMR8"/>
<proteinExistence type="predicted"/>
<evidence type="ECO:0000313" key="1">
    <source>
        <dbReference type="EMBL" id="KAK1302502.1"/>
    </source>
</evidence>
<dbReference type="Proteomes" id="UP001180020">
    <property type="component" value="Unassembled WGS sequence"/>
</dbReference>
<organism evidence="1 2">
    <name type="scientific">Acorus calamus</name>
    <name type="common">Sweet flag</name>
    <dbReference type="NCBI Taxonomy" id="4465"/>
    <lineage>
        <taxon>Eukaryota</taxon>
        <taxon>Viridiplantae</taxon>
        <taxon>Streptophyta</taxon>
        <taxon>Embryophyta</taxon>
        <taxon>Tracheophyta</taxon>
        <taxon>Spermatophyta</taxon>
        <taxon>Magnoliopsida</taxon>
        <taxon>Liliopsida</taxon>
        <taxon>Acoraceae</taxon>
        <taxon>Acorus</taxon>
    </lineage>
</organism>
<gene>
    <name evidence="1" type="ORF">QJS10_CPB12g01506</name>
</gene>
<evidence type="ECO:0000313" key="2">
    <source>
        <dbReference type="Proteomes" id="UP001180020"/>
    </source>
</evidence>
<accession>A0AAV9DMR8</accession>
<comment type="caution">
    <text evidence="1">The sequence shown here is derived from an EMBL/GenBank/DDBJ whole genome shotgun (WGS) entry which is preliminary data.</text>
</comment>
<reference evidence="1" key="2">
    <citation type="submission" date="2023-06" db="EMBL/GenBank/DDBJ databases">
        <authorList>
            <person name="Ma L."/>
            <person name="Liu K.-W."/>
            <person name="Li Z."/>
            <person name="Hsiao Y.-Y."/>
            <person name="Qi Y."/>
            <person name="Fu T."/>
            <person name="Tang G."/>
            <person name="Zhang D."/>
            <person name="Sun W.-H."/>
            <person name="Liu D.-K."/>
            <person name="Li Y."/>
            <person name="Chen G.-Z."/>
            <person name="Liu X.-D."/>
            <person name="Liao X.-Y."/>
            <person name="Jiang Y.-T."/>
            <person name="Yu X."/>
            <person name="Hao Y."/>
            <person name="Huang J."/>
            <person name="Zhao X.-W."/>
            <person name="Ke S."/>
            <person name="Chen Y.-Y."/>
            <person name="Wu W.-L."/>
            <person name="Hsu J.-L."/>
            <person name="Lin Y.-F."/>
            <person name="Huang M.-D."/>
            <person name="Li C.-Y."/>
            <person name="Huang L."/>
            <person name="Wang Z.-W."/>
            <person name="Zhao X."/>
            <person name="Zhong W.-Y."/>
            <person name="Peng D.-H."/>
            <person name="Ahmad S."/>
            <person name="Lan S."/>
            <person name="Zhang J.-S."/>
            <person name="Tsai W.-C."/>
            <person name="Van De Peer Y."/>
            <person name="Liu Z.-J."/>
        </authorList>
    </citation>
    <scope>NUCLEOTIDE SEQUENCE</scope>
    <source>
        <strain evidence="1">CP</strain>
        <tissue evidence="1">Leaves</tissue>
    </source>
</reference>